<dbReference type="Proteomes" id="UP000503011">
    <property type="component" value="Chromosome"/>
</dbReference>
<comment type="subcellular location">
    <subcellularLocation>
        <location evidence="1 8">Cell membrane</location>
        <topology evidence="1 8">Multi-pass membrane protein</topology>
    </subcellularLocation>
</comment>
<dbReference type="PANTHER" id="PTHR38686:SF1">
    <property type="entry name" value="APOLIPOPROTEIN N-ACYLTRANSFERASE"/>
    <property type="match status" value="1"/>
</dbReference>
<keyword evidence="6 8" id="KW-0472">Membrane</keyword>
<comment type="pathway">
    <text evidence="8">Protein modification; lipoprotein biosynthesis (N-acyl transfer).</text>
</comment>
<sequence length="535" mass="56584">MVEPAESSASEADSPESQRREAPHPLPLAAGAAMAVAAGVALLLSFPTYGLWWLAPVGVGLLAAAAHRRRFRAGLGLGALAGLVLFLLLLRWTNLHTGLAPWLLLSGLQAGFIALLGGATAYVSPLVDRFRWAWPPATALLWVLQEAVRDRAPYGGFPWGRLAFSQEESPLLRLAALGGAPLVTFGVALAGGLLVTAAWRPWNLWPARLARGRLVLSAAGLALGAVAVTAAGLLVPTATPSGAPVTVAIVQGNVPRMGLDFNAQRRAVLENHVTATIALAERVAAGREPRPDLVVWPENASDVDPLRDATASRRISDAAAAIGAPILVGGILRGPAEGEVRNVGILWRPGTGPDLDQTYVKRHPVPFAEYMPLRRVARLVSEEVDRVADMVAGDRPGVVRTGPVTVGDVICFEVAYDGIVRDTVTNGAGILAVQTNNATFDVAEARQQMAMVRLRAVEHGRESLMASTVGVSGFVTTDGEVHEDTGFNTQEVVVRQLRVSEYRTLATRLGVWPEMLLVGVGLVLLAGAVVVRRRG</sequence>
<comment type="catalytic activity">
    <reaction evidence="8">
        <text>N-terminal S-1,2-diacyl-sn-glyceryl-L-cysteinyl-[lipoprotein] + a glycerophospholipid = N-acyl-S-1,2-diacyl-sn-glyceryl-L-cysteinyl-[lipoprotein] + a 2-acyl-sn-glycero-3-phospholipid + H(+)</text>
        <dbReference type="Rhea" id="RHEA:48228"/>
        <dbReference type="Rhea" id="RHEA-COMP:14681"/>
        <dbReference type="Rhea" id="RHEA-COMP:14684"/>
        <dbReference type="ChEBI" id="CHEBI:15378"/>
        <dbReference type="ChEBI" id="CHEBI:136912"/>
        <dbReference type="ChEBI" id="CHEBI:140656"/>
        <dbReference type="ChEBI" id="CHEBI:140657"/>
        <dbReference type="ChEBI" id="CHEBI:140660"/>
        <dbReference type="EC" id="2.3.1.269"/>
    </reaction>
</comment>
<feature type="transmembrane region" description="Helical" evidence="8">
    <location>
        <begin position="73"/>
        <end position="93"/>
    </location>
</feature>
<evidence type="ECO:0000313" key="12">
    <source>
        <dbReference type="Proteomes" id="UP000503011"/>
    </source>
</evidence>
<evidence type="ECO:0000256" key="7">
    <source>
        <dbReference type="ARBA" id="ARBA00023315"/>
    </source>
</evidence>
<reference evidence="11 12" key="2">
    <citation type="submission" date="2020-03" db="EMBL/GenBank/DDBJ databases">
        <authorList>
            <person name="Ichikawa N."/>
            <person name="Kimura A."/>
            <person name="Kitahashi Y."/>
            <person name="Uohara A."/>
        </authorList>
    </citation>
    <scope>NUCLEOTIDE SEQUENCE [LARGE SCALE GENOMIC DNA]</scope>
    <source>
        <strain evidence="11 12">NBRC 105367</strain>
    </source>
</reference>
<keyword evidence="2 8" id="KW-1003">Cell membrane</keyword>
<comment type="similarity">
    <text evidence="8">Belongs to the CN hydrolase family. Apolipoprotein N-acyltransferase subfamily.</text>
</comment>
<feature type="domain" description="CN hydrolase" evidence="10">
    <location>
        <begin position="245"/>
        <end position="499"/>
    </location>
</feature>
<keyword evidence="4 8" id="KW-0812">Transmembrane</keyword>
<evidence type="ECO:0000259" key="10">
    <source>
        <dbReference type="PROSITE" id="PS50263"/>
    </source>
</evidence>
<keyword evidence="11" id="KW-0449">Lipoprotein</keyword>
<evidence type="ECO:0000256" key="5">
    <source>
        <dbReference type="ARBA" id="ARBA00022989"/>
    </source>
</evidence>
<dbReference type="UniPathway" id="UPA00666"/>
<keyword evidence="7 8" id="KW-0012">Acyltransferase</keyword>
<evidence type="ECO:0000256" key="3">
    <source>
        <dbReference type="ARBA" id="ARBA00022679"/>
    </source>
</evidence>
<evidence type="ECO:0000256" key="6">
    <source>
        <dbReference type="ARBA" id="ARBA00023136"/>
    </source>
</evidence>
<name>A0A6F8YX19_9ACTN</name>
<evidence type="ECO:0000313" key="11">
    <source>
        <dbReference type="EMBL" id="BCB90606.1"/>
    </source>
</evidence>
<dbReference type="AlphaFoldDB" id="A0A6F8YX19"/>
<dbReference type="RefSeq" id="WP_173167379.1">
    <property type="nucleotide sequence ID" value="NZ_AP022871.1"/>
</dbReference>
<feature type="transmembrane region" description="Helical" evidence="8">
    <location>
        <begin position="214"/>
        <end position="235"/>
    </location>
</feature>
<feature type="region of interest" description="Disordered" evidence="9">
    <location>
        <begin position="1"/>
        <end position="23"/>
    </location>
</feature>
<proteinExistence type="inferred from homology"/>
<dbReference type="InterPro" id="IPR003010">
    <property type="entry name" value="C-N_Hydrolase"/>
</dbReference>
<dbReference type="CDD" id="cd07571">
    <property type="entry name" value="ALP_N-acyl_transferase"/>
    <property type="match status" value="1"/>
</dbReference>
<dbReference type="GO" id="GO:0042158">
    <property type="term" value="P:lipoprotein biosynthetic process"/>
    <property type="evidence" value="ECO:0007669"/>
    <property type="project" value="UniProtKB-UniRule"/>
</dbReference>
<dbReference type="InterPro" id="IPR045378">
    <property type="entry name" value="LNT_N"/>
</dbReference>
<dbReference type="GO" id="GO:0016410">
    <property type="term" value="F:N-acyltransferase activity"/>
    <property type="evidence" value="ECO:0007669"/>
    <property type="project" value="UniProtKB-UniRule"/>
</dbReference>
<dbReference type="Pfam" id="PF20154">
    <property type="entry name" value="LNT_N"/>
    <property type="match status" value="1"/>
</dbReference>
<dbReference type="EMBL" id="AP022871">
    <property type="protein sequence ID" value="BCB90606.1"/>
    <property type="molecule type" value="Genomic_DNA"/>
</dbReference>
<evidence type="ECO:0000256" key="2">
    <source>
        <dbReference type="ARBA" id="ARBA00022475"/>
    </source>
</evidence>
<dbReference type="Pfam" id="PF00795">
    <property type="entry name" value="CN_hydrolase"/>
    <property type="match status" value="1"/>
</dbReference>
<evidence type="ECO:0000256" key="8">
    <source>
        <dbReference type="HAMAP-Rule" id="MF_01148"/>
    </source>
</evidence>
<keyword evidence="5 8" id="KW-1133">Transmembrane helix</keyword>
<dbReference type="PROSITE" id="PS50263">
    <property type="entry name" value="CN_HYDROLASE"/>
    <property type="match status" value="1"/>
</dbReference>
<reference evidence="11 12" key="1">
    <citation type="submission" date="2020-03" db="EMBL/GenBank/DDBJ databases">
        <title>Whole genome shotgun sequence of Phytohabitans suffuscus NBRC 105367.</title>
        <authorList>
            <person name="Komaki H."/>
            <person name="Tamura T."/>
        </authorList>
    </citation>
    <scope>NUCLEOTIDE SEQUENCE [LARGE SCALE GENOMIC DNA]</scope>
    <source>
        <strain evidence="11 12">NBRC 105367</strain>
    </source>
</reference>
<dbReference type="SUPFAM" id="SSF56317">
    <property type="entry name" value="Carbon-nitrogen hydrolase"/>
    <property type="match status" value="1"/>
</dbReference>
<protein>
    <recommendedName>
        <fullName evidence="8">Apolipoprotein N-acyltransferase</fullName>
        <shortName evidence="8">ALP N-acyltransferase</shortName>
        <ecNumber evidence="8">2.3.1.269</ecNumber>
    </recommendedName>
</protein>
<dbReference type="GO" id="GO:0005886">
    <property type="term" value="C:plasma membrane"/>
    <property type="evidence" value="ECO:0007669"/>
    <property type="project" value="UniProtKB-SubCell"/>
</dbReference>
<feature type="transmembrane region" description="Helical" evidence="8">
    <location>
        <begin position="26"/>
        <end position="44"/>
    </location>
</feature>
<dbReference type="NCBIfam" id="TIGR00546">
    <property type="entry name" value="lnt"/>
    <property type="match status" value="1"/>
</dbReference>
<feature type="transmembrane region" description="Helical" evidence="8">
    <location>
        <begin position="511"/>
        <end position="531"/>
    </location>
</feature>
<evidence type="ECO:0000256" key="9">
    <source>
        <dbReference type="SAM" id="MobiDB-lite"/>
    </source>
</evidence>
<keyword evidence="3 8" id="KW-0808">Transferase</keyword>
<dbReference type="PANTHER" id="PTHR38686">
    <property type="entry name" value="APOLIPOPROTEIN N-ACYLTRANSFERASE"/>
    <property type="match status" value="1"/>
</dbReference>
<dbReference type="EC" id="2.3.1.269" evidence="8"/>
<keyword evidence="12" id="KW-1185">Reference proteome</keyword>
<dbReference type="KEGG" id="psuu:Psuf_079190"/>
<evidence type="ECO:0000256" key="4">
    <source>
        <dbReference type="ARBA" id="ARBA00022692"/>
    </source>
</evidence>
<feature type="compositionally biased region" description="Low complexity" evidence="9">
    <location>
        <begin position="1"/>
        <end position="12"/>
    </location>
</feature>
<comment type="function">
    <text evidence="8">Catalyzes the phospholipid dependent N-acylation of the N-terminal cysteine of apolipoprotein, the last step in lipoprotein maturation.</text>
</comment>
<feature type="transmembrane region" description="Helical" evidence="8">
    <location>
        <begin position="99"/>
        <end position="123"/>
    </location>
</feature>
<dbReference type="InterPro" id="IPR036526">
    <property type="entry name" value="C-N_Hydrolase_sf"/>
</dbReference>
<gene>
    <name evidence="8 11" type="primary">lnt</name>
    <name evidence="11" type="ORF">Psuf_079190</name>
</gene>
<evidence type="ECO:0000256" key="1">
    <source>
        <dbReference type="ARBA" id="ARBA00004651"/>
    </source>
</evidence>
<dbReference type="InterPro" id="IPR004563">
    <property type="entry name" value="Apolipo_AcylTrfase"/>
</dbReference>
<dbReference type="HAMAP" id="MF_01148">
    <property type="entry name" value="Lnt"/>
    <property type="match status" value="1"/>
</dbReference>
<accession>A0A6F8YX19</accession>
<feature type="transmembrane region" description="Helical" evidence="8">
    <location>
        <begin position="171"/>
        <end position="194"/>
    </location>
</feature>
<dbReference type="Gene3D" id="3.60.110.10">
    <property type="entry name" value="Carbon-nitrogen hydrolase"/>
    <property type="match status" value="1"/>
</dbReference>
<organism evidence="11 12">
    <name type="scientific">Phytohabitans suffuscus</name>
    <dbReference type="NCBI Taxonomy" id="624315"/>
    <lineage>
        <taxon>Bacteria</taxon>
        <taxon>Bacillati</taxon>
        <taxon>Actinomycetota</taxon>
        <taxon>Actinomycetes</taxon>
        <taxon>Micromonosporales</taxon>
        <taxon>Micromonosporaceae</taxon>
    </lineage>
</organism>